<dbReference type="SMART" id="SM00647">
    <property type="entry name" value="IBR"/>
    <property type="match status" value="2"/>
</dbReference>
<dbReference type="PANTHER" id="PTHR11685">
    <property type="entry name" value="RBR FAMILY RING FINGER AND IBR DOMAIN-CONTAINING"/>
    <property type="match status" value="1"/>
</dbReference>
<dbReference type="InterPro" id="IPR031127">
    <property type="entry name" value="E3_UB_ligase_RBR"/>
</dbReference>
<evidence type="ECO:0000256" key="4">
    <source>
        <dbReference type="ARBA" id="ARBA00022833"/>
    </source>
</evidence>
<dbReference type="OrthoDB" id="1431934at2759"/>
<dbReference type="SUPFAM" id="SSF54495">
    <property type="entry name" value="UBC-like"/>
    <property type="match status" value="1"/>
</dbReference>
<dbReference type="InterPro" id="IPR006575">
    <property type="entry name" value="RWD_dom"/>
</dbReference>
<dbReference type="Pfam" id="PF05773">
    <property type="entry name" value="RWD"/>
    <property type="match status" value="1"/>
</dbReference>
<keyword evidence="1" id="KW-0479">Metal-binding</keyword>
<sequence length="451" mass="50868">MPPLAAITLGSLHTNERLKELETLQAIFSDEAAIGTSSFTAHIGIPVVLDSPITLESSSLANSYSHSRPQARQQVSHLPPLQLMLSLPLGYPSKSPPLVRISTERFWFPDATSHILQEKLLDLWEQYGHSQVLFSYISELQEEARSAFGLSSRGLEVSENLETFLLEYDIERRREIFEAKNFDCGICLSAQKGSSCYQMECCEEVQLAHGQILSDTCGKGQENAGSEDYTSMLTPHELFEIGLEVSEIQRYVDVLRRNALRADSTTIWCLRKGCKGVARDKDYPRIDVSLLRHKSSLSHGIGNPNDVFQRYLSRTKERDTEKTKERLAICEDCNYAFCIMCCRSWHGDAVICNVVDLPGPKAPRIADIKSIRYIYETGAYCPSCATAYIKTEGCYSMFCPKCQTVFCYRCGAKLPHYQGTCQKPEFKEFEWKGITYEWTGGKSLARSKKKG</sequence>
<evidence type="ECO:0000313" key="7">
    <source>
        <dbReference type="Proteomes" id="UP000799770"/>
    </source>
</evidence>
<evidence type="ECO:0000256" key="1">
    <source>
        <dbReference type="ARBA" id="ARBA00022723"/>
    </source>
</evidence>
<dbReference type="Proteomes" id="UP000799770">
    <property type="component" value="Unassembled WGS sequence"/>
</dbReference>
<dbReference type="Pfam" id="PF01485">
    <property type="entry name" value="IBR"/>
    <property type="match status" value="2"/>
</dbReference>
<organism evidence="6 7">
    <name type="scientific">Lophiotrema nucula</name>
    <dbReference type="NCBI Taxonomy" id="690887"/>
    <lineage>
        <taxon>Eukaryota</taxon>
        <taxon>Fungi</taxon>
        <taxon>Dikarya</taxon>
        <taxon>Ascomycota</taxon>
        <taxon>Pezizomycotina</taxon>
        <taxon>Dothideomycetes</taxon>
        <taxon>Pleosporomycetidae</taxon>
        <taxon>Pleosporales</taxon>
        <taxon>Lophiotremataceae</taxon>
        <taxon>Lophiotrema</taxon>
    </lineage>
</organism>
<name>A0A6A5ZJ05_9PLEO</name>
<dbReference type="InterPro" id="IPR002867">
    <property type="entry name" value="IBR_dom"/>
</dbReference>
<dbReference type="SUPFAM" id="SSF57850">
    <property type="entry name" value="RING/U-box"/>
    <property type="match status" value="1"/>
</dbReference>
<dbReference type="Gene3D" id="1.20.120.1750">
    <property type="match status" value="1"/>
</dbReference>
<dbReference type="EMBL" id="ML977317">
    <property type="protein sequence ID" value="KAF2118291.1"/>
    <property type="molecule type" value="Genomic_DNA"/>
</dbReference>
<dbReference type="GO" id="GO:0004842">
    <property type="term" value="F:ubiquitin-protein transferase activity"/>
    <property type="evidence" value="ECO:0007669"/>
    <property type="project" value="InterPro"/>
</dbReference>
<dbReference type="CDD" id="cd23820">
    <property type="entry name" value="RWD_RNF14"/>
    <property type="match status" value="1"/>
</dbReference>
<dbReference type="Gene3D" id="3.10.110.10">
    <property type="entry name" value="Ubiquitin Conjugating Enzyme"/>
    <property type="match status" value="1"/>
</dbReference>
<dbReference type="InterPro" id="IPR016135">
    <property type="entry name" value="UBQ-conjugating_enzyme/RWD"/>
</dbReference>
<dbReference type="GO" id="GO:0016567">
    <property type="term" value="P:protein ubiquitination"/>
    <property type="evidence" value="ECO:0007669"/>
    <property type="project" value="InterPro"/>
</dbReference>
<dbReference type="GO" id="GO:0008270">
    <property type="term" value="F:zinc ion binding"/>
    <property type="evidence" value="ECO:0007669"/>
    <property type="project" value="UniProtKB-KW"/>
</dbReference>
<accession>A0A6A5ZJ05</accession>
<evidence type="ECO:0000313" key="6">
    <source>
        <dbReference type="EMBL" id="KAF2118291.1"/>
    </source>
</evidence>
<proteinExistence type="predicted"/>
<dbReference type="SMART" id="SM00591">
    <property type="entry name" value="RWD"/>
    <property type="match status" value="1"/>
</dbReference>
<evidence type="ECO:0000256" key="3">
    <source>
        <dbReference type="ARBA" id="ARBA00022786"/>
    </source>
</evidence>
<keyword evidence="3" id="KW-0833">Ubl conjugation pathway</keyword>
<feature type="domain" description="RWD" evidence="5">
    <location>
        <begin position="19"/>
        <end position="147"/>
    </location>
</feature>
<dbReference type="PROSITE" id="PS50908">
    <property type="entry name" value="RWD"/>
    <property type="match status" value="1"/>
</dbReference>
<gene>
    <name evidence="6" type="ORF">BDV96DRAFT_643544</name>
</gene>
<keyword evidence="7" id="KW-1185">Reference proteome</keyword>
<evidence type="ECO:0000256" key="2">
    <source>
        <dbReference type="ARBA" id="ARBA00022771"/>
    </source>
</evidence>
<evidence type="ECO:0000259" key="5">
    <source>
        <dbReference type="PROSITE" id="PS50908"/>
    </source>
</evidence>
<keyword evidence="2" id="KW-0863">Zinc-finger</keyword>
<reference evidence="6" key="1">
    <citation type="journal article" date="2020" name="Stud. Mycol.">
        <title>101 Dothideomycetes genomes: a test case for predicting lifestyles and emergence of pathogens.</title>
        <authorList>
            <person name="Haridas S."/>
            <person name="Albert R."/>
            <person name="Binder M."/>
            <person name="Bloem J."/>
            <person name="Labutti K."/>
            <person name="Salamov A."/>
            <person name="Andreopoulos B."/>
            <person name="Baker S."/>
            <person name="Barry K."/>
            <person name="Bills G."/>
            <person name="Bluhm B."/>
            <person name="Cannon C."/>
            <person name="Castanera R."/>
            <person name="Culley D."/>
            <person name="Daum C."/>
            <person name="Ezra D."/>
            <person name="Gonzalez J."/>
            <person name="Henrissat B."/>
            <person name="Kuo A."/>
            <person name="Liang C."/>
            <person name="Lipzen A."/>
            <person name="Lutzoni F."/>
            <person name="Magnuson J."/>
            <person name="Mondo S."/>
            <person name="Nolan M."/>
            <person name="Ohm R."/>
            <person name="Pangilinan J."/>
            <person name="Park H.-J."/>
            <person name="Ramirez L."/>
            <person name="Alfaro M."/>
            <person name="Sun H."/>
            <person name="Tritt A."/>
            <person name="Yoshinaga Y."/>
            <person name="Zwiers L.-H."/>
            <person name="Turgeon B."/>
            <person name="Goodwin S."/>
            <person name="Spatafora J."/>
            <person name="Crous P."/>
            <person name="Grigoriev I."/>
        </authorList>
    </citation>
    <scope>NUCLEOTIDE SEQUENCE</scope>
    <source>
        <strain evidence="6">CBS 627.86</strain>
    </source>
</reference>
<keyword evidence="4" id="KW-0862">Zinc</keyword>
<protein>
    <submittedName>
        <fullName evidence="6">RWD domain-containing protein</fullName>
    </submittedName>
</protein>
<dbReference type="AlphaFoldDB" id="A0A6A5ZJ05"/>